<accession>A0A9Y2F582</accession>
<sequence>MARKQTASAARKLPLLLAAAGLAFGVPSAGLAVVAFGDDTMTSELPSFAMFTPASADPALAKRVAEQARRNGMRFTPAGSAIKRDRTITVAVRVDQETARAISVRQALDVAPGATNALNSQVVTRYDLGTARGYQGFKRQQPAVSLSGSVRNITMPDLSTFEPAGPTAQDKPSRFSTRIALEGEQAAGRSPNTLDALSAQTVDVGGAYSITRNLDVTAGVRLSQERDRLTPITDSKQDSQSVYVGTQFRF</sequence>
<name>A0A9Y2F582_9SPHN</name>
<dbReference type="AlphaFoldDB" id="A0A9Y2F582"/>
<evidence type="ECO:0000313" key="1">
    <source>
        <dbReference type="EMBL" id="WIW95740.1"/>
    </source>
</evidence>
<proteinExistence type="predicted"/>
<organism evidence="1 2">
    <name type="scientific">Altererythrobacter rubellus</name>
    <dbReference type="NCBI Taxonomy" id="2173831"/>
    <lineage>
        <taxon>Bacteria</taxon>
        <taxon>Pseudomonadati</taxon>
        <taxon>Pseudomonadota</taxon>
        <taxon>Alphaproteobacteria</taxon>
        <taxon>Sphingomonadales</taxon>
        <taxon>Erythrobacteraceae</taxon>
        <taxon>Altererythrobacter</taxon>
    </lineage>
</organism>
<evidence type="ECO:0000313" key="2">
    <source>
        <dbReference type="Proteomes" id="UP001231445"/>
    </source>
</evidence>
<reference evidence="1 2" key="1">
    <citation type="submission" date="2023-06" db="EMBL/GenBank/DDBJ databases">
        <title>Altererythrobacter rubellus NBRC 112769 genome.</title>
        <authorList>
            <person name="Zhang K."/>
        </authorList>
    </citation>
    <scope>NUCLEOTIDE SEQUENCE [LARGE SCALE GENOMIC DNA]</scope>
    <source>
        <strain evidence="1 2">NBRC 112769</strain>
    </source>
</reference>
<dbReference type="KEGG" id="arue:QQX03_01130"/>
<dbReference type="RefSeq" id="WP_285976054.1">
    <property type="nucleotide sequence ID" value="NZ_CP127221.1"/>
</dbReference>
<protein>
    <submittedName>
        <fullName evidence="1">Uncharacterized protein</fullName>
    </submittedName>
</protein>
<dbReference type="Proteomes" id="UP001231445">
    <property type="component" value="Chromosome"/>
</dbReference>
<gene>
    <name evidence="1" type="ORF">QQX03_01130</name>
</gene>
<dbReference type="EMBL" id="CP127221">
    <property type="protein sequence ID" value="WIW95740.1"/>
    <property type="molecule type" value="Genomic_DNA"/>
</dbReference>
<keyword evidence="2" id="KW-1185">Reference proteome</keyword>